<evidence type="ECO:0000313" key="2">
    <source>
        <dbReference type="Proteomes" id="UP001596139"/>
    </source>
</evidence>
<proteinExistence type="predicted"/>
<organism evidence="1 2">
    <name type="scientific">Streptomyces ochraceiscleroticus</name>
    <dbReference type="NCBI Taxonomy" id="47761"/>
    <lineage>
        <taxon>Bacteria</taxon>
        <taxon>Bacillati</taxon>
        <taxon>Actinomycetota</taxon>
        <taxon>Actinomycetes</taxon>
        <taxon>Kitasatosporales</taxon>
        <taxon>Streptomycetaceae</taxon>
        <taxon>Streptomyces</taxon>
    </lineage>
</organism>
<evidence type="ECO:0008006" key="3">
    <source>
        <dbReference type="Google" id="ProtNLM"/>
    </source>
</evidence>
<dbReference type="Proteomes" id="UP001596139">
    <property type="component" value="Unassembled WGS sequence"/>
</dbReference>
<keyword evidence="2" id="KW-1185">Reference proteome</keyword>
<protein>
    <recommendedName>
        <fullName evidence="3">STAS domain-containing protein</fullName>
    </recommendedName>
</protein>
<sequence>MHRPIRPAAEPHLGRLLNAVIRPGSGDVVVDLHRVGRADDAAALVRLAQVLCAHHEVDCSVEYDASEAVARSSPSRRLPAARAAPQGSDLCMPKSLSDNGLPFERPFHHVRPVPCFSMPH</sequence>
<name>A0ABW1MR86_9ACTN</name>
<gene>
    <name evidence="1" type="ORF">ACFP4F_27680</name>
</gene>
<comment type="caution">
    <text evidence="1">The sequence shown here is derived from an EMBL/GenBank/DDBJ whole genome shotgun (WGS) entry which is preliminary data.</text>
</comment>
<dbReference type="RefSeq" id="WP_382467504.1">
    <property type="nucleotide sequence ID" value="NZ_JBHSPX010000008.1"/>
</dbReference>
<evidence type="ECO:0000313" key="1">
    <source>
        <dbReference type="EMBL" id="MFC6066300.1"/>
    </source>
</evidence>
<reference evidence="2" key="1">
    <citation type="journal article" date="2019" name="Int. J. Syst. Evol. Microbiol.">
        <title>The Global Catalogue of Microorganisms (GCM) 10K type strain sequencing project: providing services to taxonomists for standard genome sequencing and annotation.</title>
        <authorList>
            <consortium name="The Broad Institute Genomics Platform"/>
            <consortium name="The Broad Institute Genome Sequencing Center for Infectious Disease"/>
            <person name="Wu L."/>
            <person name="Ma J."/>
        </authorList>
    </citation>
    <scope>NUCLEOTIDE SEQUENCE [LARGE SCALE GENOMIC DNA]</scope>
    <source>
        <strain evidence="2">CGMCC 1.15180</strain>
    </source>
</reference>
<accession>A0ABW1MR86</accession>
<dbReference type="EMBL" id="JBHSPX010000008">
    <property type="protein sequence ID" value="MFC6066300.1"/>
    <property type="molecule type" value="Genomic_DNA"/>
</dbReference>